<feature type="compositionally biased region" description="Polar residues" evidence="1">
    <location>
        <begin position="91"/>
        <end position="101"/>
    </location>
</feature>
<gene>
    <name evidence="3" type="ORF">MRATA1EN1_LOCUS16474</name>
</gene>
<sequence length="101" mass="10893">MPPVRTRSAFLAFLPPALTPTCAPPQDPVLSQPPVTLIVPWSSPPPQPLSLLQARYHTRRQSTLAATETQPSQAPGIPRDKPSSGERPEQTMVSGQTCPEC</sequence>
<name>A0ABN8Z0Y8_RANTA</name>
<evidence type="ECO:0008006" key="5">
    <source>
        <dbReference type="Google" id="ProtNLM"/>
    </source>
</evidence>
<organism evidence="3 4">
    <name type="scientific">Rangifer tarandus platyrhynchus</name>
    <name type="common">Svalbard reindeer</name>
    <dbReference type="NCBI Taxonomy" id="3082113"/>
    <lineage>
        <taxon>Eukaryota</taxon>
        <taxon>Metazoa</taxon>
        <taxon>Chordata</taxon>
        <taxon>Craniata</taxon>
        <taxon>Vertebrata</taxon>
        <taxon>Euteleostomi</taxon>
        <taxon>Mammalia</taxon>
        <taxon>Eutheria</taxon>
        <taxon>Laurasiatheria</taxon>
        <taxon>Artiodactyla</taxon>
        <taxon>Ruminantia</taxon>
        <taxon>Pecora</taxon>
        <taxon>Cervidae</taxon>
        <taxon>Odocoileinae</taxon>
        <taxon>Rangifer</taxon>
    </lineage>
</organism>
<proteinExistence type="predicted"/>
<keyword evidence="2" id="KW-0732">Signal</keyword>
<reference evidence="3" key="1">
    <citation type="submission" date="2023-04" db="EMBL/GenBank/DDBJ databases">
        <authorList>
            <consortium name="ELIXIR-Norway"/>
        </authorList>
    </citation>
    <scope>NUCLEOTIDE SEQUENCE [LARGE SCALE GENOMIC DNA]</scope>
</reference>
<feature type="compositionally biased region" description="Polar residues" evidence="1">
    <location>
        <begin position="61"/>
        <end position="73"/>
    </location>
</feature>
<feature type="region of interest" description="Disordered" evidence="1">
    <location>
        <begin position="58"/>
        <end position="101"/>
    </location>
</feature>
<dbReference type="Proteomes" id="UP001176941">
    <property type="component" value="Chromosome 27"/>
</dbReference>
<accession>A0ABN8Z0Y8</accession>
<feature type="compositionally biased region" description="Basic and acidic residues" evidence="1">
    <location>
        <begin position="78"/>
        <end position="89"/>
    </location>
</feature>
<evidence type="ECO:0000256" key="2">
    <source>
        <dbReference type="SAM" id="SignalP"/>
    </source>
</evidence>
<feature type="signal peptide" evidence="2">
    <location>
        <begin position="1"/>
        <end position="19"/>
    </location>
</feature>
<dbReference type="EMBL" id="OX459963">
    <property type="protein sequence ID" value="CAI9167512.1"/>
    <property type="molecule type" value="Genomic_DNA"/>
</dbReference>
<feature type="chain" id="PRO_5045318306" description="Secreted protein" evidence="2">
    <location>
        <begin position="20"/>
        <end position="101"/>
    </location>
</feature>
<evidence type="ECO:0000313" key="3">
    <source>
        <dbReference type="EMBL" id="CAI9167512.1"/>
    </source>
</evidence>
<evidence type="ECO:0000313" key="4">
    <source>
        <dbReference type="Proteomes" id="UP001176941"/>
    </source>
</evidence>
<protein>
    <recommendedName>
        <fullName evidence="5">Secreted protein</fullName>
    </recommendedName>
</protein>
<evidence type="ECO:0000256" key="1">
    <source>
        <dbReference type="SAM" id="MobiDB-lite"/>
    </source>
</evidence>
<keyword evidence="4" id="KW-1185">Reference proteome</keyword>